<keyword evidence="2" id="KW-1185">Reference proteome</keyword>
<proteinExistence type="predicted"/>
<dbReference type="Proteomes" id="UP000824533">
    <property type="component" value="Linkage Group LG25"/>
</dbReference>
<accession>A0ACC1CI64</accession>
<organism evidence="1 2">
    <name type="scientific">Dendrolimus kikuchii</name>
    <dbReference type="NCBI Taxonomy" id="765133"/>
    <lineage>
        <taxon>Eukaryota</taxon>
        <taxon>Metazoa</taxon>
        <taxon>Ecdysozoa</taxon>
        <taxon>Arthropoda</taxon>
        <taxon>Hexapoda</taxon>
        <taxon>Insecta</taxon>
        <taxon>Pterygota</taxon>
        <taxon>Neoptera</taxon>
        <taxon>Endopterygota</taxon>
        <taxon>Lepidoptera</taxon>
        <taxon>Glossata</taxon>
        <taxon>Ditrysia</taxon>
        <taxon>Bombycoidea</taxon>
        <taxon>Lasiocampidae</taxon>
        <taxon>Dendrolimus</taxon>
    </lineage>
</organism>
<name>A0ACC1CI64_9NEOP</name>
<dbReference type="EMBL" id="CM034411">
    <property type="protein sequence ID" value="KAJ0171220.1"/>
    <property type="molecule type" value="Genomic_DNA"/>
</dbReference>
<evidence type="ECO:0000313" key="2">
    <source>
        <dbReference type="Proteomes" id="UP000824533"/>
    </source>
</evidence>
<sequence length="369" mass="38939">MAEVFEVPVHGRDATGPTPPRAARARRRGCRPAPGGAPHAPTSAVTIPPPHKLQTMSAMVSPVADSGAEAAAPVDWQRSPAGRGRPAASAALLGIGAPLITDALPIGGMCSLAGRAIHTSRRAVSEVEPLIIEAIIMRKHSLQRHARSLTLQGKASSLSASGGRTFPSGDSEPLASISRARVAIVTLSKHAADIVPHTWNRPDATAEAPIIHVLAAQQASPASYPPEELARETDQVEKCRGRCVVSWRWCDGAGRPVLSSEVGECRVARPRGLSPAAARALASWTPAPWTHCEPPGRGCETSRSSLRRIELTFSASSGHSVTASALRHFETFAASAIQRRRGRGPRPPIAIERRARRPSVTASVHDSNS</sequence>
<comment type="caution">
    <text evidence="1">The sequence shown here is derived from an EMBL/GenBank/DDBJ whole genome shotgun (WGS) entry which is preliminary data.</text>
</comment>
<reference evidence="1 2" key="1">
    <citation type="journal article" date="2021" name="Front. Genet.">
        <title>Chromosome-Level Genome Assembly Reveals Significant Gene Expansion in the Toll and IMD Signaling Pathways of Dendrolimus kikuchii.</title>
        <authorList>
            <person name="Zhou J."/>
            <person name="Wu P."/>
            <person name="Xiong Z."/>
            <person name="Liu N."/>
            <person name="Zhao N."/>
            <person name="Ji M."/>
            <person name="Qiu Y."/>
            <person name="Yang B."/>
        </authorList>
    </citation>
    <scope>NUCLEOTIDE SEQUENCE [LARGE SCALE GENOMIC DNA]</scope>
    <source>
        <strain evidence="1">Ann1</strain>
    </source>
</reference>
<gene>
    <name evidence="1" type="ORF">K1T71_013419</name>
</gene>
<evidence type="ECO:0000313" key="1">
    <source>
        <dbReference type="EMBL" id="KAJ0171220.1"/>
    </source>
</evidence>
<protein>
    <submittedName>
        <fullName evidence="1">Uncharacterized protein</fullName>
    </submittedName>
</protein>